<feature type="compositionally biased region" description="Polar residues" evidence="1">
    <location>
        <begin position="27"/>
        <end position="42"/>
    </location>
</feature>
<dbReference type="HOGENOM" id="CLU_053715_0_0_1"/>
<dbReference type="AlphaFoldDB" id="A0A067TH55"/>
<name>A0A067TH55_GALM3</name>
<organism evidence="2 3">
    <name type="scientific">Galerina marginata (strain CBS 339.88)</name>
    <dbReference type="NCBI Taxonomy" id="685588"/>
    <lineage>
        <taxon>Eukaryota</taxon>
        <taxon>Fungi</taxon>
        <taxon>Dikarya</taxon>
        <taxon>Basidiomycota</taxon>
        <taxon>Agaricomycotina</taxon>
        <taxon>Agaricomycetes</taxon>
        <taxon>Agaricomycetidae</taxon>
        <taxon>Agaricales</taxon>
        <taxon>Agaricineae</taxon>
        <taxon>Strophariaceae</taxon>
        <taxon>Galerina</taxon>
    </lineage>
</organism>
<dbReference type="Proteomes" id="UP000027222">
    <property type="component" value="Unassembled WGS sequence"/>
</dbReference>
<keyword evidence="3" id="KW-1185">Reference proteome</keyword>
<dbReference type="OrthoDB" id="3264363at2759"/>
<dbReference type="EMBL" id="KL142370">
    <property type="protein sequence ID" value="KDR81692.1"/>
    <property type="molecule type" value="Genomic_DNA"/>
</dbReference>
<accession>A0A067TH55</accession>
<evidence type="ECO:0000256" key="1">
    <source>
        <dbReference type="SAM" id="MobiDB-lite"/>
    </source>
</evidence>
<feature type="compositionally biased region" description="Pro residues" evidence="1">
    <location>
        <begin position="65"/>
        <end position="81"/>
    </location>
</feature>
<evidence type="ECO:0000313" key="2">
    <source>
        <dbReference type="EMBL" id="KDR81692.1"/>
    </source>
</evidence>
<dbReference type="SUPFAM" id="SSF52047">
    <property type="entry name" value="RNI-like"/>
    <property type="match status" value="1"/>
</dbReference>
<protein>
    <submittedName>
        <fullName evidence="2">Uncharacterized protein</fullName>
    </submittedName>
</protein>
<reference evidence="3" key="1">
    <citation type="journal article" date="2014" name="Proc. Natl. Acad. Sci. U.S.A.">
        <title>Extensive sampling of basidiomycete genomes demonstrates inadequacy of the white-rot/brown-rot paradigm for wood decay fungi.</title>
        <authorList>
            <person name="Riley R."/>
            <person name="Salamov A.A."/>
            <person name="Brown D.W."/>
            <person name="Nagy L.G."/>
            <person name="Floudas D."/>
            <person name="Held B.W."/>
            <person name="Levasseur A."/>
            <person name="Lombard V."/>
            <person name="Morin E."/>
            <person name="Otillar R."/>
            <person name="Lindquist E.A."/>
            <person name="Sun H."/>
            <person name="LaButti K.M."/>
            <person name="Schmutz J."/>
            <person name="Jabbour D."/>
            <person name="Luo H."/>
            <person name="Baker S.E."/>
            <person name="Pisabarro A.G."/>
            <person name="Walton J.D."/>
            <person name="Blanchette R.A."/>
            <person name="Henrissat B."/>
            <person name="Martin F."/>
            <person name="Cullen D."/>
            <person name="Hibbett D.S."/>
            <person name="Grigoriev I.V."/>
        </authorList>
    </citation>
    <scope>NUCLEOTIDE SEQUENCE [LARGE SCALE GENOMIC DNA]</scope>
    <source>
        <strain evidence="3">CBS 339.88</strain>
    </source>
</reference>
<gene>
    <name evidence="2" type="ORF">GALMADRAFT_221558</name>
</gene>
<sequence>MQSKDSRQVNNLLHNLRGEQFRQLQNVKRSRAHLSTISSHNAPTLPRGLTIPDYDDVQDSNTLPAPAPPTPSYSGPAPPKSWRPIPEKDVHESEAWRAKALSVVALRLDNFTDSSRVPSLALICLKMILEDCSSSREFREEVVPFIPPHLRRDVVRYCAIHSPLPERKLYDLFNTHGHTDGEIIIMGPSATLREHHFLRAIQFSEDSIPSRRMGPTQEILDWEAEDLSGNPLHSLILVSARLNTSTLLTFPPTVTHLALVNLPTPVPLYRISKTCPLLIVLDISYNFWLYDAIEAATALDRIEWSRWGHLEVLGLRGCCVPVGLTEELNKGRWDDVEIIH</sequence>
<dbReference type="STRING" id="685588.A0A067TH55"/>
<evidence type="ECO:0000313" key="3">
    <source>
        <dbReference type="Proteomes" id="UP000027222"/>
    </source>
</evidence>
<feature type="region of interest" description="Disordered" evidence="1">
    <location>
        <begin position="1"/>
        <end position="20"/>
    </location>
</feature>
<feature type="region of interest" description="Disordered" evidence="1">
    <location>
        <begin position="27"/>
        <end position="88"/>
    </location>
</feature>
<proteinExistence type="predicted"/>